<sequence length="125" mass="13269">MNMFFSSFVILSLLSLTHADGGREGISSGPGIAYPTSYTRAGPNDPFIVNGSQQCQHCGIYVAKNCHNFNTPKDPPTDQSCDLAFLPHMNHPQESTCKNNKGSFNCYSGRDGGSGKGGCTDCAVA</sequence>
<evidence type="ECO:0000313" key="3">
    <source>
        <dbReference type="EMBL" id="KAA1126020.1"/>
    </source>
</evidence>
<dbReference type="Proteomes" id="UP000325313">
    <property type="component" value="Unassembled WGS sequence"/>
</dbReference>
<dbReference type="AlphaFoldDB" id="A0A5B0RJN9"/>
<proteinExistence type="predicted"/>
<accession>A0A5B0RJN9</accession>
<dbReference type="EMBL" id="VDEP01000173">
    <property type="protein sequence ID" value="KAA1126020.1"/>
    <property type="molecule type" value="Genomic_DNA"/>
</dbReference>
<evidence type="ECO:0000313" key="4">
    <source>
        <dbReference type="Proteomes" id="UP000324748"/>
    </source>
</evidence>
<keyword evidence="1" id="KW-0732">Signal</keyword>
<name>A0A5B0RJN9_PUCGR</name>
<evidence type="ECO:0000313" key="5">
    <source>
        <dbReference type="Proteomes" id="UP000325313"/>
    </source>
</evidence>
<keyword evidence="4" id="KW-1185">Reference proteome</keyword>
<gene>
    <name evidence="2" type="ORF">PGT21_018944</name>
    <name evidence="3" type="ORF">PGTUg99_012395</name>
</gene>
<evidence type="ECO:0000256" key="1">
    <source>
        <dbReference type="SAM" id="SignalP"/>
    </source>
</evidence>
<comment type="caution">
    <text evidence="3">The sequence shown here is derived from an EMBL/GenBank/DDBJ whole genome shotgun (WGS) entry which is preliminary data.</text>
</comment>
<protein>
    <recommendedName>
        <fullName evidence="6">Secreted protein</fullName>
    </recommendedName>
</protein>
<organism evidence="3 5">
    <name type="scientific">Puccinia graminis f. sp. tritici</name>
    <dbReference type="NCBI Taxonomy" id="56615"/>
    <lineage>
        <taxon>Eukaryota</taxon>
        <taxon>Fungi</taxon>
        <taxon>Dikarya</taxon>
        <taxon>Basidiomycota</taxon>
        <taxon>Pucciniomycotina</taxon>
        <taxon>Pucciniomycetes</taxon>
        <taxon>Pucciniales</taxon>
        <taxon>Pucciniaceae</taxon>
        <taxon>Puccinia</taxon>
    </lineage>
</organism>
<dbReference type="EMBL" id="VSWC01000066">
    <property type="protein sequence ID" value="KAA1097753.1"/>
    <property type="molecule type" value="Genomic_DNA"/>
</dbReference>
<feature type="signal peptide" evidence="1">
    <location>
        <begin position="1"/>
        <end position="19"/>
    </location>
</feature>
<reference evidence="4 5" key="1">
    <citation type="submission" date="2019-05" db="EMBL/GenBank/DDBJ databases">
        <title>Emergence of the Ug99 lineage of the wheat stem rust pathogen through somatic hybridization.</title>
        <authorList>
            <person name="Li F."/>
            <person name="Upadhyaya N.M."/>
            <person name="Sperschneider J."/>
            <person name="Matny O."/>
            <person name="Nguyen-Phuc H."/>
            <person name="Mago R."/>
            <person name="Raley C."/>
            <person name="Miller M.E."/>
            <person name="Silverstein K.A.T."/>
            <person name="Henningsen E."/>
            <person name="Hirsch C.D."/>
            <person name="Visser B."/>
            <person name="Pretorius Z.A."/>
            <person name="Steffenson B.J."/>
            <person name="Schwessinger B."/>
            <person name="Dodds P.N."/>
            <person name="Figueroa M."/>
        </authorList>
    </citation>
    <scope>NUCLEOTIDE SEQUENCE [LARGE SCALE GENOMIC DNA]</scope>
    <source>
        <strain evidence="2">21-0</strain>
        <strain evidence="3 5">Ug99</strain>
    </source>
</reference>
<feature type="chain" id="PRO_5036138173" description="Secreted protein" evidence="1">
    <location>
        <begin position="20"/>
        <end position="125"/>
    </location>
</feature>
<dbReference type="Proteomes" id="UP000324748">
    <property type="component" value="Unassembled WGS sequence"/>
</dbReference>
<evidence type="ECO:0008006" key="6">
    <source>
        <dbReference type="Google" id="ProtNLM"/>
    </source>
</evidence>
<evidence type="ECO:0000313" key="2">
    <source>
        <dbReference type="EMBL" id="KAA1097753.1"/>
    </source>
</evidence>